<feature type="domain" description="SGNH hydrolase-type esterase" evidence="1">
    <location>
        <begin position="12"/>
        <end position="224"/>
    </location>
</feature>
<keyword evidence="3" id="KW-1185">Reference proteome</keyword>
<dbReference type="InterPro" id="IPR013830">
    <property type="entry name" value="SGNH_hydro"/>
</dbReference>
<protein>
    <submittedName>
        <fullName evidence="2">SGNH/GDSL hydrolase family protein</fullName>
    </submittedName>
</protein>
<accession>A0ABY7TW57</accession>
<dbReference type="SUPFAM" id="SSF52266">
    <property type="entry name" value="SGNH hydrolase"/>
    <property type="match status" value="1"/>
</dbReference>
<reference evidence="2 3" key="1">
    <citation type="submission" date="2023-02" db="EMBL/GenBank/DDBJ databases">
        <title>Genome sequence of Novosphingobium humi KACC 19094.</title>
        <authorList>
            <person name="Kim S."/>
            <person name="Heo J."/>
            <person name="Kwon S.-W."/>
        </authorList>
    </citation>
    <scope>NUCLEOTIDE SEQUENCE [LARGE SCALE GENOMIC DNA]</scope>
    <source>
        <strain evidence="2 3">KACC 19094</strain>
    </source>
</reference>
<dbReference type="Pfam" id="PF13472">
    <property type="entry name" value="Lipase_GDSL_2"/>
    <property type="match status" value="1"/>
</dbReference>
<sequence length="237" mass="25774">MKAHPAGFRILLLGDSVANGGTQVNDNETYPALFGALLAQKKHNAEVVNVSAGGWSVLNEAAWLKLHGTLGARLVVLEVNDRDLDQSFVGPEILDQHPPFPSHRPLSDLGEILFRYALPRTGLVPSAADPGSTGGDFQESHAKVTLNAIGEIKNFAHNHGARLALLYWDARLPVSAPQQKARDALLAWASTQEVTVIRPQLNKSALADKYFRDQIHPSVEGNRIVAKMLENSLSKEI</sequence>
<dbReference type="RefSeq" id="WP_273617637.1">
    <property type="nucleotide sequence ID" value="NZ_CP117417.1"/>
</dbReference>
<organism evidence="2 3">
    <name type="scientific">Novosphingobium humi</name>
    <dbReference type="NCBI Taxonomy" id="2282397"/>
    <lineage>
        <taxon>Bacteria</taxon>
        <taxon>Pseudomonadati</taxon>
        <taxon>Pseudomonadota</taxon>
        <taxon>Alphaproteobacteria</taxon>
        <taxon>Sphingomonadales</taxon>
        <taxon>Sphingomonadaceae</taxon>
        <taxon>Novosphingobium</taxon>
    </lineage>
</organism>
<evidence type="ECO:0000259" key="1">
    <source>
        <dbReference type="Pfam" id="PF13472"/>
    </source>
</evidence>
<evidence type="ECO:0000313" key="3">
    <source>
        <dbReference type="Proteomes" id="UP001218231"/>
    </source>
</evidence>
<dbReference type="Proteomes" id="UP001218231">
    <property type="component" value="Chromosome"/>
</dbReference>
<dbReference type="Gene3D" id="3.40.50.1110">
    <property type="entry name" value="SGNH hydrolase"/>
    <property type="match status" value="1"/>
</dbReference>
<name>A0ABY7TW57_9SPHN</name>
<dbReference type="InterPro" id="IPR036514">
    <property type="entry name" value="SGNH_hydro_sf"/>
</dbReference>
<proteinExistence type="predicted"/>
<dbReference type="EMBL" id="CP117417">
    <property type="protein sequence ID" value="WCT77256.1"/>
    <property type="molecule type" value="Genomic_DNA"/>
</dbReference>
<gene>
    <name evidence="2" type="ORF">PQ457_15265</name>
</gene>
<dbReference type="GO" id="GO:0016787">
    <property type="term" value="F:hydrolase activity"/>
    <property type="evidence" value="ECO:0007669"/>
    <property type="project" value="UniProtKB-KW"/>
</dbReference>
<evidence type="ECO:0000313" key="2">
    <source>
        <dbReference type="EMBL" id="WCT77256.1"/>
    </source>
</evidence>
<keyword evidence="2" id="KW-0378">Hydrolase</keyword>